<comment type="subcellular location">
    <subcellularLocation>
        <location evidence="1">Cell membrane</location>
        <topology evidence="1">Multi-pass membrane protein</topology>
    </subcellularLocation>
</comment>
<evidence type="ECO:0000259" key="9">
    <source>
        <dbReference type="PROSITE" id="PS50893"/>
    </source>
</evidence>
<dbReference type="PANTHER" id="PTHR43394:SF1">
    <property type="entry name" value="ATP-BINDING CASSETTE SUB-FAMILY B MEMBER 10, MITOCHONDRIAL"/>
    <property type="match status" value="1"/>
</dbReference>
<dbReference type="EMBL" id="JAZDUE010000001">
    <property type="protein sequence ID" value="MEE4021683.1"/>
    <property type="molecule type" value="Genomic_DNA"/>
</dbReference>
<feature type="region of interest" description="Disordered" evidence="7">
    <location>
        <begin position="609"/>
        <end position="631"/>
    </location>
</feature>
<feature type="region of interest" description="Disordered" evidence="7">
    <location>
        <begin position="1"/>
        <end position="25"/>
    </location>
</feature>
<evidence type="ECO:0000313" key="12">
    <source>
        <dbReference type="Proteomes" id="UP001335729"/>
    </source>
</evidence>
<evidence type="ECO:0000256" key="1">
    <source>
        <dbReference type="ARBA" id="ARBA00004651"/>
    </source>
</evidence>
<evidence type="ECO:0000256" key="4">
    <source>
        <dbReference type="ARBA" id="ARBA00022840"/>
    </source>
</evidence>
<keyword evidence="4 11" id="KW-0067">ATP-binding</keyword>
<dbReference type="Gene3D" id="3.40.50.300">
    <property type="entry name" value="P-loop containing nucleotide triphosphate hydrolases"/>
    <property type="match status" value="1"/>
</dbReference>
<evidence type="ECO:0000256" key="6">
    <source>
        <dbReference type="ARBA" id="ARBA00023136"/>
    </source>
</evidence>
<dbReference type="InterPro" id="IPR039421">
    <property type="entry name" value="Type_1_exporter"/>
</dbReference>
<dbReference type="RefSeq" id="WP_330503004.1">
    <property type="nucleotide sequence ID" value="NZ_JAZDUE010000001.1"/>
</dbReference>
<feature type="transmembrane region" description="Helical" evidence="8">
    <location>
        <begin position="93"/>
        <end position="114"/>
    </location>
</feature>
<feature type="transmembrane region" description="Helical" evidence="8">
    <location>
        <begin position="49"/>
        <end position="73"/>
    </location>
</feature>
<protein>
    <submittedName>
        <fullName evidence="11">ABC transporter ATP-binding protein</fullName>
    </submittedName>
</protein>
<evidence type="ECO:0000256" key="5">
    <source>
        <dbReference type="ARBA" id="ARBA00022989"/>
    </source>
</evidence>
<evidence type="ECO:0000256" key="7">
    <source>
        <dbReference type="SAM" id="MobiDB-lite"/>
    </source>
</evidence>
<keyword evidence="2 8" id="KW-0812">Transmembrane</keyword>
<dbReference type="Proteomes" id="UP001335729">
    <property type="component" value="Unassembled WGS sequence"/>
</dbReference>
<feature type="transmembrane region" description="Helical" evidence="8">
    <location>
        <begin position="277"/>
        <end position="301"/>
    </location>
</feature>
<proteinExistence type="predicted"/>
<dbReference type="SUPFAM" id="SSF90123">
    <property type="entry name" value="ABC transporter transmembrane region"/>
    <property type="match status" value="1"/>
</dbReference>
<dbReference type="InterPro" id="IPR011527">
    <property type="entry name" value="ABC1_TM_dom"/>
</dbReference>
<dbReference type="SUPFAM" id="SSF52540">
    <property type="entry name" value="P-loop containing nucleoside triphosphate hydrolases"/>
    <property type="match status" value="1"/>
</dbReference>
<sequence>MTTTASAHAAPSDATEPDPDTAQAMKAQQKAGARALKDLMRPVSAQLTIGRILAVVSGILAVFPYVALVNIGVVLLDAYNAGVAVDSDEVGRWIRILVITFALRLLIYFVALLITHFADVKLGHVIQVRLVKRFARVPLAWFTSTNSGRVRKGLQDDIGTIHQLIAHQPVDATNAVAMPVALMIYAFIIDWRLGLLTIATIPLYVAAMGLSMRDMGEKTAEMDQRLSTVSARMVEFVTGISVVKAFGRVGRAHSSYQAAADDFYDFYTDWVKPLIRISALGTSILAVPLVLLINIGVGSILVDNGSVTTADVLATSLIALLIPYALETLMNSMWSQQMAGGAALRLVDLVNTPTLPGNDDRQGDEEGDEPRSHDVRFDCVSYSYGSGPDAVLAVDDVSFTLAQGSVTALIGPSGSGKSTIATLLARFDDPLSGEITIGGVSIAALTDLYSHVGFVLQDPQLLGISIRDNIALGRPDATDDDIRTAATAARILDEIESLPSGFDTIYGTDAGLSGGQAQRIAIARALLVDAPILILDEATALTDPESEHQIQQALSTLAQGRTVLVIAHRPEVIKGVDQIVVINGGRVTATGTHDELRDNPDYARLWRDTGADKRLPDTHPSVRGDAEGVQR</sequence>
<feature type="transmembrane region" description="Helical" evidence="8">
    <location>
        <begin position="195"/>
        <end position="212"/>
    </location>
</feature>
<keyword evidence="3" id="KW-0547">Nucleotide-binding</keyword>
<dbReference type="PROSITE" id="PS50929">
    <property type="entry name" value="ABC_TM1F"/>
    <property type="match status" value="1"/>
</dbReference>
<evidence type="ECO:0000256" key="2">
    <source>
        <dbReference type="ARBA" id="ARBA00022692"/>
    </source>
</evidence>
<feature type="domain" description="ABC transporter" evidence="9">
    <location>
        <begin position="375"/>
        <end position="609"/>
    </location>
</feature>
<evidence type="ECO:0000256" key="3">
    <source>
        <dbReference type="ARBA" id="ARBA00022741"/>
    </source>
</evidence>
<organism evidence="11 12">
    <name type="scientific">Gordonia prachuapensis</name>
    <dbReference type="NCBI Taxonomy" id="3115651"/>
    <lineage>
        <taxon>Bacteria</taxon>
        <taxon>Bacillati</taxon>
        <taxon>Actinomycetota</taxon>
        <taxon>Actinomycetes</taxon>
        <taxon>Mycobacteriales</taxon>
        <taxon>Gordoniaceae</taxon>
        <taxon>Gordonia</taxon>
    </lineage>
</organism>
<accession>A0ABU7MN48</accession>
<dbReference type="InterPro" id="IPR027417">
    <property type="entry name" value="P-loop_NTPase"/>
</dbReference>
<evidence type="ECO:0000313" key="11">
    <source>
        <dbReference type="EMBL" id="MEE4021683.1"/>
    </source>
</evidence>
<feature type="transmembrane region" description="Helical" evidence="8">
    <location>
        <begin position="307"/>
        <end position="326"/>
    </location>
</feature>
<dbReference type="InterPro" id="IPR036640">
    <property type="entry name" value="ABC1_TM_sf"/>
</dbReference>
<dbReference type="InterPro" id="IPR017871">
    <property type="entry name" value="ABC_transporter-like_CS"/>
</dbReference>
<dbReference type="Pfam" id="PF00664">
    <property type="entry name" value="ABC_membrane"/>
    <property type="match status" value="1"/>
</dbReference>
<dbReference type="CDD" id="cd07346">
    <property type="entry name" value="ABC_6TM_exporters"/>
    <property type="match status" value="1"/>
</dbReference>
<dbReference type="InterPro" id="IPR003593">
    <property type="entry name" value="AAA+_ATPase"/>
</dbReference>
<keyword evidence="6 8" id="KW-0472">Membrane</keyword>
<keyword evidence="5 8" id="KW-1133">Transmembrane helix</keyword>
<dbReference type="PROSITE" id="PS50893">
    <property type="entry name" value="ABC_TRANSPORTER_2"/>
    <property type="match status" value="1"/>
</dbReference>
<dbReference type="GO" id="GO:0005524">
    <property type="term" value="F:ATP binding"/>
    <property type="evidence" value="ECO:0007669"/>
    <property type="project" value="UniProtKB-KW"/>
</dbReference>
<dbReference type="PANTHER" id="PTHR43394">
    <property type="entry name" value="ATP-DEPENDENT PERMEASE MDL1, MITOCHONDRIAL"/>
    <property type="match status" value="1"/>
</dbReference>
<dbReference type="InterPro" id="IPR003439">
    <property type="entry name" value="ABC_transporter-like_ATP-bd"/>
</dbReference>
<evidence type="ECO:0000256" key="8">
    <source>
        <dbReference type="SAM" id="Phobius"/>
    </source>
</evidence>
<reference evidence="11 12" key="1">
    <citation type="submission" date="2024-01" db="EMBL/GenBank/DDBJ databases">
        <title>Draft genome sequence of Gordonia sp. PKS22-38.</title>
        <authorList>
            <person name="Suphannarot A."/>
            <person name="Mingma R."/>
        </authorList>
    </citation>
    <scope>NUCLEOTIDE SEQUENCE [LARGE SCALE GENOMIC DNA]</scope>
    <source>
        <strain evidence="11 12">PKS22-38</strain>
    </source>
</reference>
<dbReference type="PROSITE" id="PS00211">
    <property type="entry name" value="ABC_TRANSPORTER_1"/>
    <property type="match status" value="1"/>
</dbReference>
<feature type="domain" description="ABC transmembrane type-1" evidence="10">
    <location>
        <begin position="52"/>
        <end position="333"/>
    </location>
</feature>
<dbReference type="SMART" id="SM00382">
    <property type="entry name" value="AAA"/>
    <property type="match status" value="1"/>
</dbReference>
<name>A0ABU7MN48_9ACTN</name>
<gene>
    <name evidence="11" type="ORF">V1Y59_01225</name>
</gene>
<dbReference type="Gene3D" id="1.20.1560.10">
    <property type="entry name" value="ABC transporter type 1, transmembrane domain"/>
    <property type="match status" value="1"/>
</dbReference>
<comment type="caution">
    <text evidence="11">The sequence shown here is derived from an EMBL/GenBank/DDBJ whole genome shotgun (WGS) entry which is preliminary data.</text>
</comment>
<keyword evidence="12" id="KW-1185">Reference proteome</keyword>
<evidence type="ECO:0000259" key="10">
    <source>
        <dbReference type="PROSITE" id="PS50929"/>
    </source>
</evidence>
<dbReference type="Pfam" id="PF00005">
    <property type="entry name" value="ABC_tran"/>
    <property type="match status" value="1"/>
</dbReference>